<proteinExistence type="predicted"/>
<dbReference type="Proteomes" id="UP000789702">
    <property type="component" value="Unassembled WGS sequence"/>
</dbReference>
<name>A0ACA9N5Z0_9GLOM</name>
<evidence type="ECO:0000313" key="2">
    <source>
        <dbReference type="Proteomes" id="UP000789702"/>
    </source>
</evidence>
<accession>A0ACA9N5Z0</accession>
<protein>
    <submittedName>
        <fullName evidence="1">1786_t:CDS:1</fullName>
    </submittedName>
</protein>
<comment type="caution">
    <text evidence="1">The sequence shown here is derived from an EMBL/GenBank/DDBJ whole genome shotgun (WGS) entry which is preliminary data.</text>
</comment>
<feature type="non-terminal residue" evidence="1">
    <location>
        <position position="1"/>
    </location>
</feature>
<keyword evidence="2" id="KW-1185">Reference proteome</keyword>
<reference evidence="1" key="1">
    <citation type="submission" date="2021-06" db="EMBL/GenBank/DDBJ databases">
        <authorList>
            <person name="Kallberg Y."/>
            <person name="Tangrot J."/>
            <person name="Rosling A."/>
        </authorList>
    </citation>
    <scope>NUCLEOTIDE SEQUENCE</scope>
    <source>
        <strain evidence="1">IL203A</strain>
    </source>
</reference>
<dbReference type="EMBL" id="CAJVPU010013145">
    <property type="protein sequence ID" value="CAG8629943.1"/>
    <property type="molecule type" value="Genomic_DNA"/>
</dbReference>
<evidence type="ECO:0000313" key="1">
    <source>
        <dbReference type="EMBL" id="CAG8629943.1"/>
    </source>
</evidence>
<gene>
    <name evidence="1" type="ORF">DHETER_LOCUS8359</name>
</gene>
<sequence length="194" mass="22847">EQTLDEPNIVLLRIINTRWLSLSNVVSNLHRILDSVKIALQEDSSKSADYITISEVYTHLKATIDTITTQYIGRNGMPPNYENFLKEYIDEQGILFEELPDFISQFAIATIESLQDRFPDSEILNSLRIFDPRELPPQYNQIHSYGNNEIKTLVKFYGKPKNFCQIEYQPIIDESEIFDWEKAYNYWITKDRRI</sequence>
<organism evidence="1 2">
    <name type="scientific">Dentiscutata heterogama</name>
    <dbReference type="NCBI Taxonomy" id="1316150"/>
    <lineage>
        <taxon>Eukaryota</taxon>
        <taxon>Fungi</taxon>
        <taxon>Fungi incertae sedis</taxon>
        <taxon>Mucoromycota</taxon>
        <taxon>Glomeromycotina</taxon>
        <taxon>Glomeromycetes</taxon>
        <taxon>Diversisporales</taxon>
        <taxon>Gigasporaceae</taxon>
        <taxon>Dentiscutata</taxon>
    </lineage>
</organism>